<proteinExistence type="predicted"/>
<accession>A0ABU0VSS8</accession>
<keyword evidence="1" id="KW-0472">Membrane</keyword>
<sequence>MSAVTIIQMTNRVSELLEQKLQLRGQTLSQKVRKAGRRLPRKVLQAARFLGEASEMAKNPKLLVRIDEGEVAQAYDICVRHLGAINRAESRRMAVLGATARVAFAVGAASALAAGVLYWRGLI</sequence>
<dbReference type="Proteomes" id="UP001239680">
    <property type="component" value="Unassembled WGS sequence"/>
</dbReference>
<dbReference type="RefSeq" id="WP_306678221.1">
    <property type="nucleotide sequence ID" value="NZ_JAVDBT010000001.1"/>
</dbReference>
<gene>
    <name evidence="2" type="ORF">Q9295_00185</name>
</gene>
<feature type="transmembrane region" description="Helical" evidence="1">
    <location>
        <begin position="94"/>
        <end position="119"/>
    </location>
</feature>
<keyword evidence="1" id="KW-0812">Transmembrane</keyword>
<reference evidence="2 3" key="1">
    <citation type="submission" date="2023-08" db="EMBL/GenBank/DDBJ databases">
        <title>Characterization of two Paracoccaceae strains isolated from Phycosphere and proposal of Xinfangfangia lacusdiani sp. nov.</title>
        <authorList>
            <person name="Deng Y."/>
            <person name="Zhang Y.Q."/>
        </authorList>
    </citation>
    <scope>NUCLEOTIDE SEQUENCE [LARGE SCALE GENOMIC DNA]</scope>
    <source>
        <strain evidence="2 3">CPCC 101601</strain>
    </source>
</reference>
<comment type="caution">
    <text evidence="2">The sequence shown here is derived from an EMBL/GenBank/DDBJ whole genome shotgun (WGS) entry which is preliminary data.</text>
</comment>
<evidence type="ECO:0000313" key="2">
    <source>
        <dbReference type="EMBL" id="MDQ2064777.1"/>
    </source>
</evidence>
<evidence type="ECO:0000313" key="3">
    <source>
        <dbReference type="Proteomes" id="UP001239680"/>
    </source>
</evidence>
<evidence type="ECO:0000256" key="1">
    <source>
        <dbReference type="SAM" id="Phobius"/>
    </source>
</evidence>
<keyword evidence="3" id="KW-1185">Reference proteome</keyword>
<name>A0ABU0VSS8_9RHOB</name>
<organism evidence="2 3">
    <name type="scientific">Pseudogemmobacter lacusdianii</name>
    <dbReference type="NCBI Taxonomy" id="3069608"/>
    <lineage>
        <taxon>Bacteria</taxon>
        <taxon>Pseudomonadati</taxon>
        <taxon>Pseudomonadota</taxon>
        <taxon>Alphaproteobacteria</taxon>
        <taxon>Rhodobacterales</taxon>
        <taxon>Paracoccaceae</taxon>
        <taxon>Pseudogemmobacter</taxon>
    </lineage>
</organism>
<dbReference type="EMBL" id="JAVDBT010000001">
    <property type="protein sequence ID" value="MDQ2064777.1"/>
    <property type="molecule type" value="Genomic_DNA"/>
</dbReference>
<protein>
    <submittedName>
        <fullName evidence="2">Uncharacterized protein</fullName>
    </submittedName>
</protein>
<keyword evidence="1" id="KW-1133">Transmembrane helix</keyword>